<reference evidence="2" key="1">
    <citation type="submission" date="2019-07" db="EMBL/GenBank/DDBJ databases">
        <title>Chitinimonas sp. nov., isolated from Ny-Alesund, arctica soil.</title>
        <authorList>
            <person name="Xu Q."/>
            <person name="Peng F."/>
        </authorList>
    </citation>
    <scope>NUCLEOTIDE SEQUENCE [LARGE SCALE GENOMIC DNA]</scope>
    <source>
        <strain evidence="2">R3-44</strain>
    </source>
</reference>
<dbReference type="AlphaFoldDB" id="A0A516SB29"/>
<gene>
    <name evidence="1" type="ORF">FNU76_02315</name>
</gene>
<dbReference type="KEGG" id="cari:FNU76_02315"/>
<protein>
    <submittedName>
        <fullName evidence="1">Uncharacterized protein</fullName>
    </submittedName>
</protein>
<sequence length="203" mass="22866">MSTANKIFSTKDSIHEVVNAFMEHGIVAIMGSDSAVQLYSNWLMNSVTPYPHLAPKKGSASIVENADLHYIFDLNRHDPSSIKFQDLLQEIAVYRLGLYGMQLKVFDQLDNVNEAAETLIRDGIVAIAAPRSTAVPYLERVQACIAPYVNVKAILGFQPVPSHGYLYYLRDANRYALEDERLAQRLLDLDAQDRRYCGYTQAH</sequence>
<dbReference type="RefSeq" id="WP_143856203.1">
    <property type="nucleotide sequence ID" value="NZ_CP041730.1"/>
</dbReference>
<keyword evidence="2" id="KW-1185">Reference proteome</keyword>
<accession>A0A516SB29</accession>
<evidence type="ECO:0000313" key="2">
    <source>
        <dbReference type="Proteomes" id="UP000317550"/>
    </source>
</evidence>
<dbReference type="EMBL" id="CP041730">
    <property type="protein sequence ID" value="QDQ25278.1"/>
    <property type="molecule type" value="Genomic_DNA"/>
</dbReference>
<name>A0A516SB29_9NEIS</name>
<organism evidence="1 2">
    <name type="scientific">Chitinimonas arctica</name>
    <dbReference type="NCBI Taxonomy" id="2594795"/>
    <lineage>
        <taxon>Bacteria</taxon>
        <taxon>Pseudomonadati</taxon>
        <taxon>Pseudomonadota</taxon>
        <taxon>Betaproteobacteria</taxon>
        <taxon>Neisseriales</taxon>
        <taxon>Chitinibacteraceae</taxon>
        <taxon>Chitinimonas</taxon>
    </lineage>
</organism>
<evidence type="ECO:0000313" key="1">
    <source>
        <dbReference type="EMBL" id="QDQ25278.1"/>
    </source>
</evidence>
<proteinExistence type="predicted"/>
<dbReference type="Proteomes" id="UP000317550">
    <property type="component" value="Chromosome"/>
</dbReference>